<dbReference type="GO" id="GO:0006119">
    <property type="term" value="P:oxidative phosphorylation"/>
    <property type="evidence" value="ECO:0007669"/>
    <property type="project" value="UniProtKB-UniPathway"/>
</dbReference>
<keyword evidence="1" id="KW-0812">Transmembrane</keyword>
<keyword evidence="1" id="KW-0472">Membrane</keyword>
<evidence type="ECO:0000313" key="2">
    <source>
        <dbReference type="Proteomes" id="UP000095283"/>
    </source>
</evidence>
<dbReference type="WBParaSite" id="Hba_14000">
    <property type="protein sequence ID" value="Hba_14000"/>
    <property type="gene ID" value="Hba_14000"/>
</dbReference>
<proteinExistence type="predicted"/>
<evidence type="ECO:0000256" key="1">
    <source>
        <dbReference type="SAM" id="Phobius"/>
    </source>
</evidence>
<reference evidence="3" key="1">
    <citation type="submission" date="2016-11" db="UniProtKB">
        <authorList>
            <consortium name="WormBaseParasite"/>
        </authorList>
    </citation>
    <scope>IDENTIFICATION</scope>
</reference>
<dbReference type="AlphaFoldDB" id="A0A1I7X8U9"/>
<feature type="transmembrane region" description="Helical" evidence="1">
    <location>
        <begin position="37"/>
        <end position="56"/>
    </location>
</feature>
<organism evidence="2 3">
    <name type="scientific">Heterorhabditis bacteriophora</name>
    <name type="common">Entomopathogenic nematode worm</name>
    <dbReference type="NCBI Taxonomy" id="37862"/>
    <lineage>
        <taxon>Eukaryota</taxon>
        <taxon>Metazoa</taxon>
        <taxon>Ecdysozoa</taxon>
        <taxon>Nematoda</taxon>
        <taxon>Chromadorea</taxon>
        <taxon>Rhabditida</taxon>
        <taxon>Rhabditina</taxon>
        <taxon>Rhabditomorpha</taxon>
        <taxon>Strongyloidea</taxon>
        <taxon>Heterorhabditidae</taxon>
        <taxon>Heterorhabditis</taxon>
    </lineage>
</organism>
<dbReference type="UniPathway" id="UPA00705"/>
<sequence>MNRALLSFTRSSFLKRTLHKGVDSTPPLRFTSNTEKVVLYSFIVVAFLSYPTYVMLNLDNLRPKVNIVNRIFIINESEGENALREDVQAQIDQIRTIRK</sequence>
<keyword evidence="2" id="KW-1185">Reference proteome</keyword>
<keyword evidence="1" id="KW-1133">Transmembrane helix</keyword>
<protein>
    <submittedName>
        <fullName evidence="3">Uncharacterized protein</fullName>
    </submittedName>
</protein>
<dbReference type="Proteomes" id="UP000095283">
    <property type="component" value="Unplaced"/>
</dbReference>
<evidence type="ECO:0000313" key="3">
    <source>
        <dbReference type="WBParaSite" id="Hba_14000"/>
    </source>
</evidence>
<name>A0A1I7X8U9_HETBA</name>
<accession>A0A1I7X8U9</accession>